<dbReference type="OrthoDB" id="2991595at2"/>
<dbReference type="Proteomes" id="UP000198809">
    <property type="component" value="Unassembled WGS sequence"/>
</dbReference>
<dbReference type="STRING" id="1333845.SAMN04487895_101512"/>
<dbReference type="Proteomes" id="UP000683429">
    <property type="component" value="Chromosome"/>
</dbReference>
<keyword evidence="4" id="KW-1185">Reference proteome</keyword>
<dbReference type="EMBL" id="FODH01000001">
    <property type="protein sequence ID" value="SEN43263.1"/>
    <property type="molecule type" value="Genomic_DNA"/>
</dbReference>
<dbReference type="EMBL" id="CP076607">
    <property type="protein sequence ID" value="QWU14222.1"/>
    <property type="molecule type" value="Genomic_DNA"/>
</dbReference>
<organism evidence="2 3">
    <name type="scientific">Paenibacillus sophorae</name>
    <dbReference type="NCBI Taxonomy" id="1333845"/>
    <lineage>
        <taxon>Bacteria</taxon>
        <taxon>Bacillati</taxon>
        <taxon>Bacillota</taxon>
        <taxon>Bacilli</taxon>
        <taxon>Bacillales</taxon>
        <taxon>Paenibacillaceae</taxon>
        <taxon>Paenibacillus</taxon>
    </lineage>
</organism>
<name>A0A1H8GH06_9BACL</name>
<reference evidence="1 4" key="2">
    <citation type="submission" date="2021-06" db="EMBL/GenBank/DDBJ databases">
        <title>Whole genome sequence of Paenibacillus sophorae DSM23020 for comparative genomics.</title>
        <authorList>
            <person name="Kim M.-J."/>
            <person name="Lee G."/>
            <person name="Shin J.-H."/>
        </authorList>
    </citation>
    <scope>NUCLEOTIDE SEQUENCE [LARGE SCALE GENOMIC DNA]</scope>
    <source>
        <strain evidence="1 4">DSM 23020</strain>
    </source>
</reference>
<evidence type="ECO:0000313" key="4">
    <source>
        <dbReference type="Proteomes" id="UP000683429"/>
    </source>
</evidence>
<evidence type="ECO:0000313" key="1">
    <source>
        <dbReference type="EMBL" id="QWU14222.1"/>
    </source>
</evidence>
<evidence type="ECO:0000313" key="3">
    <source>
        <dbReference type="Proteomes" id="UP000198809"/>
    </source>
</evidence>
<reference evidence="2 3" key="1">
    <citation type="submission" date="2016-10" db="EMBL/GenBank/DDBJ databases">
        <authorList>
            <person name="de Groot N.N."/>
        </authorList>
    </citation>
    <scope>NUCLEOTIDE SEQUENCE [LARGE SCALE GENOMIC DNA]</scope>
    <source>
        <strain evidence="2 3">CGMCC 1.10238</strain>
    </source>
</reference>
<protein>
    <submittedName>
        <fullName evidence="2">Uncharacterized protein</fullName>
    </submittedName>
</protein>
<proteinExistence type="predicted"/>
<sequence>MKTVDPKYFINPEQHIPKGMYCYSEKKCPFWDIDESKPYQENGYCHLMKRGDDEDGGLLWDQVKECDINDEIDLSKGDDTYVD</sequence>
<evidence type="ECO:0000313" key="2">
    <source>
        <dbReference type="EMBL" id="SEN43263.1"/>
    </source>
</evidence>
<dbReference type="AlphaFoldDB" id="A0A1H8GH06"/>
<dbReference type="RefSeq" id="WP_036588047.1">
    <property type="nucleotide sequence ID" value="NZ_CP076607.1"/>
</dbReference>
<gene>
    <name evidence="1" type="ORF">KP014_20130</name>
    <name evidence="2" type="ORF">SAMN04487895_101512</name>
</gene>
<accession>A0A1H8GH06</accession>